<keyword evidence="4" id="KW-1185">Reference proteome</keyword>
<dbReference type="RefSeq" id="WP_145445559.1">
    <property type="nucleotide sequence ID" value="NZ_CP036280.1"/>
</dbReference>
<feature type="region of interest" description="Disordered" evidence="1">
    <location>
        <begin position="110"/>
        <end position="148"/>
    </location>
</feature>
<feature type="compositionally biased region" description="Basic and acidic residues" evidence="1">
    <location>
        <begin position="133"/>
        <end position="148"/>
    </location>
</feature>
<evidence type="ECO:0000256" key="1">
    <source>
        <dbReference type="SAM" id="MobiDB-lite"/>
    </source>
</evidence>
<dbReference type="EMBL" id="CP036280">
    <property type="protein sequence ID" value="QDU71410.1"/>
    <property type="molecule type" value="Genomic_DNA"/>
</dbReference>
<gene>
    <name evidence="3" type="ORF">Pan265_12600</name>
</gene>
<sequence>MKRSVHENTPLPHKTEGLPVTGRLPARVRTPKWLRRIGIGIIGFTIILIGLVLFILPAPLGWFVVPVGLVILGTEFVWARQLLIKIRARHSALEKTLGTAEKYAEALEDTLFGPEEEDSSPGPTTDRAGSEGVSKRPDEPDAKVRKTA</sequence>
<name>A0A518BWQ7_9BACT</name>
<evidence type="ECO:0000313" key="4">
    <source>
        <dbReference type="Proteomes" id="UP000320386"/>
    </source>
</evidence>
<feature type="transmembrane region" description="Helical" evidence="2">
    <location>
        <begin position="62"/>
        <end position="79"/>
    </location>
</feature>
<keyword evidence="2 3" id="KW-0812">Transmembrane</keyword>
<dbReference type="KEGG" id="mcad:Pan265_12600"/>
<organism evidence="3 4">
    <name type="scientific">Mucisphaera calidilacus</name>
    <dbReference type="NCBI Taxonomy" id="2527982"/>
    <lineage>
        <taxon>Bacteria</taxon>
        <taxon>Pseudomonadati</taxon>
        <taxon>Planctomycetota</taxon>
        <taxon>Phycisphaerae</taxon>
        <taxon>Phycisphaerales</taxon>
        <taxon>Phycisphaeraceae</taxon>
        <taxon>Mucisphaera</taxon>
    </lineage>
</organism>
<dbReference type="AlphaFoldDB" id="A0A518BWQ7"/>
<accession>A0A518BWQ7</accession>
<dbReference type="OrthoDB" id="3295542at2"/>
<evidence type="ECO:0000256" key="2">
    <source>
        <dbReference type="SAM" id="Phobius"/>
    </source>
</evidence>
<proteinExistence type="predicted"/>
<reference evidence="3 4" key="1">
    <citation type="submission" date="2019-02" db="EMBL/GenBank/DDBJ databases">
        <title>Deep-cultivation of Planctomycetes and their phenomic and genomic characterization uncovers novel biology.</title>
        <authorList>
            <person name="Wiegand S."/>
            <person name="Jogler M."/>
            <person name="Boedeker C."/>
            <person name="Pinto D."/>
            <person name="Vollmers J."/>
            <person name="Rivas-Marin E."/>
            <person name="Kohn T."/>
            <person name="Peeters S.H."/>
            <person name="Heuer A."/>
            <person name="Rast P."/>
            <person name="Oberbeckmann S."/>
            <person name="Bunk B."/>
            <person name="Jeske O."/>
            <person name="Meyerdierks A."/>
            <person name="Storesund J.E."/>
            <person name="Kallscheuer N."/>
            <person name="Luecker S."/>
            <person name="Lage O.M."/>
            <person name="Pohl T."/>
            <person name="Merkel B.J."/>
            <person name="Hornburger P."/>
            <person name="Mueller R.-W."/>
            <person name="Bruemmer F."/>
            <person name="Labrenz M."/>
            <person name="Spormann A.M."/>
            <person name="Op den Camp H."/>
            <person name="Overmann J."/>
            <person name="Amann R."/>
            <person name="Jetten M.S.M."/>
            <person name="Mascher T."/>
            <person name="Medema M.H."/>
            <person name="Devos D.P."/>
            <person name="Kaster A.-K."/>
            <person name="Ovreas L."/>
            <person name="Rohde M."/>
            <person name="Galperin M.Y."/>
            <person name="Jogler C."/>
        </authorList>
    </citation>
    <scope>NUCLEOTIDE SEQUENCE [LARGE SCALE GENOMIC DNA]</scope>
    <source>
        <strain evidence="3 4">Pan265</strain>
    </source>
</reference>
<protein>
    <submittedName>
        <fullName evidence="3">Transmembrane protein (PGPGW)</fullName>
    </submittedName>
</protein>
<keyword evidence="2" id="KW-0472">Membrane</keyword>
<feature type="transmembrane region" description="Helical" evidence="2">
    <location>
        <begin position="37"/>
        <end position="56"/>
    </location>
</feature>
<dbReference type="Pfam" id="PF09656">
    <property type="entry name" value="PGPGW"/>
    <property type="match status" value="1"/>
</dbReference>
<keyword evidence="2" id="KW-1133">Transmembrane helix</keyword>
<dbReference type="InterPro" id="IPR019099">
    <property type="entry name" value="Uncharacterised_PGPGW_TM"/>
</dbReference>
<dbReference type="Proteomes" id="UP000320386">
    <property type="component" value="Chromosome"/>
</dbReference>
<evidence type="ECO:0000313" key="3">
    <source>
        <dbReference type="EMBL" id="QDU71410.1"/>
    </source>
</evidence>